<dbReference type="InterPro" id="IPR008551">
    <property type="entry name" value="TANGO2"/>
</dbReference>
<organism evidence="2 3">
    <name type="scientific">Podila minutissima</name>
    <dbReference type="NCBI Taxonomy" id="64525"/>
    <lineage>
        <taxon>Eukaryota</taxon>
        <taxon>Fungi</taxon>
        <taxon>Fungi incertae sedis</taxon>
        <taxon>Mucoromycota</taxon>
        <taxon>Mortierellomycotina</taxon>
        <taxon>Mortierellomycetes</taxon>
        <taxon>Mortierellales</taxon>
        <taxon>Mortierellaceae</taxon>
        <taxon>Podila</taxon>
    </lineage>
</organism>
<reference evidence="2" key="1">
    <citation type="journal article" date="2020" name="Fungal Divers.">
        <title>Resolving the Mortierellaceae phylogeny through synthesis of multi-gene phylogenetics and phylogenomics.</title>
        <authorList>
            <person name="Vandepol N."/>
            <person name="Liber J."/>
            <person name="Desiro A."/>
            <person name="Na H."/>
            <person name="Kennedy M."/>
            <person name="Barry K."/>
            <person name="Grigoriev I.V."/>
            <person name="Miller A.N."/>
            <person name="O'Donnell K."/>
            <person name="Stajich J.E."/>
            <person name="Bonito G."/>
        </authorList>
    </citation>
    <scope>NUCLEOTIDE SEQUENCE</scope>
    <source>
        <strain evidence="2">NVP1</strain>
    </source>
</reference>
<keyword evidence="3" id="KW-1185">Reference proteome</keyword>
<gene>
    <name evidence="2" type="ORF">BG006_005818</name>
</gene>
<dbReference type="Pfam" id="PF05742">
    <property type="entry name" value="TANGO2"/>
    <property type="match status" value="1"/>
</dbReference>
<evidence type="ECO:0000313" key="3">
    <source>
        <dbReference type="Proteomes" id="UP000696485"/>
    </source>
</evidence>
<dbReference type="PANTHER" id="PTHR17985:SF8">
    <property type="entry name" value="TRANSPORT AND GOLGI ORGANIZATION PROTEIN 2 HOMOLOG"/>
    <property type="match status" value="1"/>
</dbReference>
<protein>
    <submittedName>
        <fullName evidence="2">Uncharacterized protein</fullName>
    </submittedName>
</protein>
<dbReference type="EMBL" id="JAAAUY010000331">
    <property type="protein sequence ID" value="KAF9331316.1"/>
    <property type="molecule type" value="Genomic_DNA"/>
</dbReference>
<sequence>MGATEVLVADEEDSDDLGGDDTDTSAVSVSRIGGEGAQGAFASNRDEFLDRETTRADFWDVDSILRKAQGLLEEDVHHDPSASLASPRSTPSVNTSSEHIAHCNVGIISGQDTHPSKAINYIVKETIKTYAGEGKETLSLSTEDIPGTWLGITTHGDLVALTNYREALDYVAQTSPPKLSRGKPDEEQAQHWITKRSASWEIEFEGLNLLVVQGGGDRQCIGGNRDGSGLTIYKKKTLKSSSPPTSVRSIMPGSVTGVSNSVYARPWVKVDKGVQAMGNVLNKSLALFGSEAQAHLIKSKNILSTNGTRNGGDVGNSGPVVDDSTLELAWLVLETLSFMRNITAPIDMTTATATGLMAGFRERVFIPEIHMAKPDCPYGTRSSTVVLFGRESNTAVYVEKVWHGPVDPITRLRPRYEANSADGLVWWQGTIGQSPREWTLIQGQALESMLEAARQLKQT</sequence>
<accession>A0A9P5SNH6</accession>
<dbReference type="Proteomes" id="UP000696485">
    <property type="component" value="Unassembled WGS sequence"/>
</dbReference>
<feature type="region of interest" description="Disordered" evidence="1">
    <location>
        <begin position="77"/>
        <end position="96"/>
    </location>
</feature>
<evidence type="ECO:0000256" key="1">
    <source>
        <dbReference type="SAM" id="MobiDB-lite"/>
    </source>
</evidence>
<evidence type="ECO:0000313" key="2">
    <source>
        <dbReference type="EMBL" id="KAF9331316.1"/>
    </source>
</evidence>
<dbReference type="PANTHER" id="PTHR17985">
    <property type="entry name" value="SER/THR-RICH PROTEIN T10 IN DGCR REGION"/>
    <property type="match status" value="1"/>
</dbReference>
<proteinExistence type="predicted"/>
<comment type="caution">
    <text evidence="2">The sequence shown here is derived from an EMBL/GenBank/DDBJ whole genome shotgun (WGS) entry which is preliminary data.</text>
</comment>
<name>A0A9P5SNH6_9FUNG</name>
<feature type="region of interest" description="Disordered" evidence="1">
    <location>
        <begin position="1"/>
        <end position="44"/>
    </location>
</feature>
<feature type="compositionally biased region" description="Polar residues" evidence="1">
    <location>
        <begin position="83"/>
        <end position="96"/>
    </location>
</feature>
<feature type="compositionally biased region" description="Acidic residues" evidence="1">
    <location>
        <begin position="8"/>
        <end position="23"/>
    </location>
</feature>
<dbReference type="AlphaFoldDB" id="A0A9P5SNH6"/>